<evidence type="ECO:0000313" key="2">
    <source>
        <dbReference type="Proteomes" id="UP000224915"/>
    </source>
</evidence>
<protein>
    <submittedName>
        <fullName evidence="1">Alternate signal-mediated exported protein</fullName>
    </submittedName>
</protein>
<comment type="caution">
    <text evidence="1">The sequence shown here is derived from an EMBL/GenBank/DDBJ whole genome shotgun (WGS) entry which is preliminary data.</text>
</comment>
<keyword evidence="2" id="KW-1185">Reference proteome</keyword>
<accession>A0A2A9CY28</accession>
<dbReference type="OrthoDB" id="4466954at2"/>
<organism evidence="1 2">
    <name type="scientific">Serinibacter salmoneus</name>
    <dbReference type="NCBI Taxonomy" id="556530"/>
    <lineage>
        <taxon>Bacteria</taxon>
        <taxon>Bacillati</taxon>
        <taxon>Actinomycetota</taxon>
        <taxon>Actinomycetes</taxon>
        <taxon>Micrococcales</taxon>
        <taxon>Beutenbergiaceae</taxon>
        <taxon>Serinibacter</taxon>
    </lineage>
</organism>
<sequence>MTDHDAVAAPRRRNWALPAALAGALLLGLSTGGTYATLWQREAAVSNTHLQAGALGVVATGTPVWRDGLGVIDPATYPVRPGDTLTVEQAYQITREGTNLNVEPTLTLGEPLPAGVTATYTLSVDAGAPTEPTAVGSPSDILSSGIGADVLPVTAVVTLTIGGTAAAGGSAAVEIPEIALEVQQVRAGAGYTS</sequence>
<proteinExistence type="predicted"/>
<dbReference type="Proteomes" id="UP000224915">
    <property type="component" value="Unassembled WGS sequence"/>
</dbReference>
<name>A0A2A9CY28_9MICO</name>
<evidence type="ECO:0000313" key="1">
    <source>
        <dbReference type="EMBL" id="PFG19051.1"/>
    </source>
</evidence>
<dbReference type="RefSeq" id="WP_098468245.1">
    <property type="nucleotide sequence ID" value="NZ_PDJD01000001.1"/>
</dbReference>
<dbReference type="EMBL" id="PDJD01000001">
    <property type="protein sequence ID" value="PFG19051.1"/>
    <property type="molecule type" value="Genomic_DNA"/>
</dbReference>
<dbReference type="AlphaFoldDB" id="A0A2A9CY28"/>
<reference evidence="1 2" key="1">
    <citation type="submission" date="2017-10" db="EMBL/GenBank/DDBJ databases">
        <title>Sequencing the genomes of 1000 actinobacteria strains.</title>
        <authorList>
            <person name="Klenk H.-P."/>
        </authorList>
    </citation>
    <scope>NUCLEOTIDE SEQUENCE [LARGE SCALE GENOMIC DNA]</scope>
    <source>
        <strain evidence="1 2">DSM 21801</strain>
    </source>
</reference>
<gene>
    <name evidence="1" type="ORF">ATL40_0605</name>
</gene>